<evidence type="ECO:0000313" key="2">
    <source>
        <dbReference type="EMBL" id="KIY50104.1"/>
    </source>
</evidence>
<dbReference type="AlphaFoldDB" id="A0A0D7AG17"/>
<feature type="chain" id="PRO_5002316170" description="Secreted protein" evidence="1">
    <location>
        <begin position="18"/>
        <end position="102"/>
    </location>
</feature>
<evidence type="ECO:0000256" key="1">
    <source>
        <dbReference type="SAM" id="SignalP"/>
    </source>
</evidence>
<reference evidence="2 3" key="1">
    <citation type="journal article" date="2015" name="Fungal Genet. Biol.">
        <title>Evolution of novel wood decay mechanisms in Agaricales revealed by the genome sequences of Fistulina hepatica and Cylindrobasidium torrendii.</title>
        <authorList>
            <person name="Floudas D."/>
            <person name="Held B.W."/>
            <person name="Riley R."/>
            <person name="Nagy L.G."/>
            <person name="Koehler G."/>
            <person name="Ransdell A.S."/>
            <person name="Younus H."/>
            <person name="Chow J."/>
            <person name="Chiniquy J."/>
            <person name="Lipzen A."/>
            <person name="Tritt A."/>
            <person name="Sun H."/>
            <person name="Haridas S."/>
            <person name="LaButti K."/>
            <person name="Ohm R.A."/>
            <person name="Kues U."/>
            <person name="Blanchette R.A."/>
            <person name="Grigoriev I.V."/>
            <person name="Minto R.E."/>
            <person name="Hibbett D.S."/>
        </authorList>
    </citation>
    <scope>NUCLEOTIDE SEQUENCE [LARGE SCALE GENOMIC DNA]</scope>
    <source>
        <strain evidence="2 3">ATCC 64428</strain>
    </source>
</reference>
<accession>A0A0D7AG17</accession>
<sequence>MATLLSWSPFCIQLVLLYRHLPVTQHSHQMCSFQCDGVLFGNGYRQIFISTALSMVTTYELSSEVAGCENNSHPWAVAGIAILDTHSSTVHDRRAQMDHVPE</sequence>
<gene>
    <name evidence="2" type="ORF">FISHEDRAFT_57715</name>
</gene>
<feature type="non-terminal residue" evidence="2">
    <location>
        <position position="102"/>
    </location>
</feature>
<protein>
    <recommendedName>
        <fullName evidence="4">Secreted protein</fullName>
    </recommendedName>
</protein>
<keyword evidence="3" id="KW-1185">Reference proteome</keyword>
<name>A0A0D7AG17_9AGAR</name>
<dbReference type="Proteomes" id="UP000054144">
    <property type="component" value="Unassembled WGS sequence"/>
</dbReference>
<proteinExistence type="predicted"/>
<organism evidence="2 3">
    <name type="scientific">Fistulina hepatica ATCC 64428</name>
    <dbReference type="NCBI Taxonomy" id="1128425"/>
    <lineage>
        <taxon>Eukaryota</taxon>
        <taxon>Fungi</taxon>
        <taxon>Dikarya</taxon>
        <taxon>Basidiomycota</taxon>
        <taxon>Agaricomycotina</taxon>
        <taxon>Agaricomycetes</taxon>
        <taxon>Agaricomycetidae</taxon>
        <taxon>Agaricales</taxon>
        <taxon>Fistulinaceae</taxon>
        <taxon>Fistulina</taxon>
    </lineage>
</organism>
<feature type="signal peptide" evidence="1">
    <location>
        <begin position="1"/>
        <end position="17"/>
    </location>
</feature>
<evidence type="ECO:0000313" key="3">
    <source>
        <dbReference type="Proteomes" id="UP000054144"/>
    </source>
</evidence>
<evidence type="ECO:0008006" key="4">
    <source>
        <dbReference type="Google" id="ProtNLM"/>
    </source>
</evidence>
<dbReference type="EMBL" id="KN881688">
    <property type="protein sequence ID" value="KIY50104.1"/>
    <property type="molecule type" value="Genomic_DNA"/>
</dbReference>
<keyword evidence="1" id="KW-0732">Signal</keyword>